<dbReference type="PROSITE" id="PS50949">
    <property type="entry name" value="HTH_GNTR"/>
    <property type="match status" value="1"/>
</dbReference>
<dbReference type="InterPro" id="IPR000524">
    <property type="entry name" value="Tscrpt_reg_HTH_GntR"/>
</dbReference>
<keyword evidence="6" id="KW-1185">Reference proteome</keyword>
<evidence type="ECO:0000256" key="2">
    <source>
        <dbReference type="ARBA" id="ARBA00023125"/>
    </source>
</evidence>
<name>A0A1C3X4E4_9HYPH</name>
<dbReference type="OrthoDB" id="9810548at2"/>
<gene>
    <name evidence="5" type="ORF">GA0061102_105717</name>
</gene>
<dbReference type="EMBL" id="FMAH01000057">
    <property type="protein sequence ID" value="SCB47123.1"/>
    <property type="molecule type" value="Genomic_DNA"/>
</dbReference>
<dbReference type="AlphaFoldDB" id="A0A1C3X4E4"/>
<dbReference type="InterPro" id="IPR008920">
    <property type="entry name" value="TF_FadR/GntR_C"/>
</dbReference>
<dbReference type="Gene3D" id="1.20.120.530">
    <property type="entry name" value="GntR ligand-binding domain-like"/>
    <property type="match status" value="1"/>
</dbReference>
<dbReference type="PANTHER" id="PTHR43537">
    <property type="entry name" value="TRANSCRIPTIONAL REGULATOR, GNTR FAMILY"/>
    <property type="match status" value="1"/>
</dbReference>
<sequence>MPLNIDQIPNLGKAPSTSDVILKFIRDSIADGSLDEGEPIRQDDVARLFNVSKIPVREALKRLEAEGLVEFHRNKGAIVTTVSEPEIVQIFEVRAILESNALKLSIPFMTEKTFEKAEAYCDAFAQEADVARWSELNWQFHSCLYEDAQRPYLVSTIRSINDRLERYLRIQLTLSRGLETADREHRELLALCRTGDAEKAADFLTAHMMRACQSLMHHLPGRRT</sequence>
<dbReference type="GO" id="GO:0003677">
    <property type="term" value="F:DNA binding"/>
    <property type="evidence" value="ECO:0007669"/>
    <property type="project" value="UniProtKB-KW"/>
</dbReference>
<dbReference type="RefSeq" id="WP_092855722.1">
    <property type="nucleotide sequence ID" value="NZ_FMAH01000057.1"/>
</dbReference>
<dbReference type="SMART" id="SM00345">
    <property type="entry name" value="HTH_GNTR"/>
    <property type="match status" value="1"/>
</dbReference>
<dbReference type="InterPro" id="IPR036390">
    <property type="entry name" value="WH_DNA-bd_sf"/>
</dbReference>
<evidence type="ECO:0000256" key="3">
    <source>
        <dbReference type="ARBA" id="ARBA00023163"/>
    </source>
</evidence>
<reference evidence="6" key="1">
    <citation type="submission" date="2016-08" db="EMBL/GenBank/DDBJ databases">
        <authorList>
            <person name="Varghese N."/>
            <person name="Submissions Spin"/>
        </authorList>
    </citation>
    <scope>NUCLEOTIDE SEQUENCE [LARGE SCALE GENOMIC DNA]</scope>
    <source>
        <strain evidence="6">HAMBI 2971</strain>
    </source>
</reference>
<keyword evidence="1" id="KW-0805">Transcription regulation</keyword>
<evidence type="ECO:0000313" key="5">
    <source>
        <dbReference type="EMBL" id="SCB47123.1"/>
    </source>
</evidence>
<dbReference type="PANTHER" id="PTHR43537:SF41">
    <property type="entry name" value="TRANSCRIPTIONAL REGULATORY PROTEIN"/>
    <property type="match status" value="1"/>
</dbReference>
<dbReference type="SUPFAM" id="SSF46785">
    <property type="entry name" value="Winged helix' DNA-binding domain"/>
    <property type="match status" value="1"/>
</dbReference>
<keyword evidence="3" id="KW-0804">Transcription</keyword>
<evidence type="ECO:0000256" key="1">
    <source>
        <dbReference type="ARBA" id="ARBA00023015"/>
    </source>
</evidence>
<accession>A0A1C3X4E4</accession>
<dbReference type="Pfam" id="PF07729">
    <property type="entry name" value="FCD"/>
    <property type="match status" value="1"/>
</dbReference>
<dbReference type="STRING" id="411945.GA0061102_105717"/>
<evidence type="ECO:0000259" key="4">
    <source>
        <dbReference type="PROSITE" id="PS50949"/>
    </source>
</evidence>
<dbReference type="Pfam" id="PF00392">
    <property type="entry name" value="GntR"/>
    <property type="match status" value="1"/>
</dbReference>
<proteinExistence type="predicted"/>
<keyword evidence="2 5" id="KW-0238">DNA-binding</keyword>
<dbReference type="CDD" id="cd07377">
    <property type="entry name" value="WHTH_GntR"/>
    <property type="match status" value="1"/>
</dbReference>
<dbReference type="Gene3D" id="1.10.10.10">
    <property type="entry name" value="Winged helix-like DNA-binding domain superfamily/Winged helix DNA-binding domain"/>
    <property type="match status" value="1"/>
</dbReference>
<organism evidence="5 6">
    <name type="scientific">Rhizobium miluonense</name>
    <dbReference type="NCBI Taxonomy" id="411945"/>
    <lineage>
        <taxon>Bacteria</taxon>
        <taxon>Pseudomonadati</taxon>
        <taxon>Pseudomonadota</taxon>
        <taxon>Alphaproteobacteria</taxon>
        <taxon>Hyphomicrobiales</taxon>
        <taxon>Rhizobiaceae</taxon>
        <taxon>Rhizobium/Agrobacterium group</taxon>
        <taxon>Rhizobium</taxon>
    </lineage>
</organism>
<dbReference type="InterPro" id="IPR011711">
    <property type="entry name" value="GntR_C"/>
</dbReference>
<evidence type="ECO:0000313" key="6">
    <source>
        <dbReference type="Proteomes" id="UP000199435"/>
    </source>
</evidence>
<feature type="domain" description="HTH gntR-type" evidence="4">
    <location>
        <begin position="15"/>
        <end position="82"/>
    </location>
</feature>
<dbReference type="SUPFAM" id="SSF48008">
    <property type="entry name" value="GntR ligand-binding domain-like"/>
    <property type="match status" value="1"/>
</dbReference>
<dbReference type="Proteomes" id="UP000199435">
    <property type="component" value="Unassembled WGS sequence"/>
</dbReference>
<protein>
    <submittedName>
        <fullName evidence="5">DNA-binding transcriptional regulator, GntR family</fullName>
    </submittedName>
</protein>
<dbReference type="GO" id="GO:0003700">
    <property type="term" value="F:DNA-binding transcription factor activity"/>
    <property type="evidence" value="ECO:0007669"/>
    <property type="project" value="InterPro"/>
</dbReference>
<dbReference type="InterPro" id="IPR036388">
    <property type="entry name" value="WH-like_DNA-bd_sf"/>
</dbReference>
<dbReference type="SMART" id="SM00895">
    <property type="entry name" value="FCD"/>
    <property type="match status" value="1"/>
</dbReference>